<name>K7ABB4_9ALTE</name>
<dbReference type="PATRIC" id="fig|1129794.4.peg.2314"/>
<dbReference type="EMBL" id="CP003837">
    <property type="protein sequence ID" value="AGH44444.1"/>
    <property type="molecule type" value="Genomic_DNA"/>
</dbReference>
<gene>
    <name evidence="1" type="ORF">C427_2335</name>
</gene>
<dbReference type="AlphaFoldDB" id="K7ABB4"/>
<dbReference type="Proteomes" id="UP000011864">
    <property type="component" value="Chromosome"/>
</dbReference>
<reference evidence="1 2" key="1">
    <citation type="journal article" date="2013" name="Genome Announc.">
        <title>Complete Genome Sequence of Glaciecola psychrophila Strain 170T.</title>
        <authorList>
            <person name="Yin J."/>
            <person name="Chen J."/>
            <person name="Liu G."/>
            <person name="Yu Y."/>
            <person name="Song L."/>
            <person name="Wang X."/>
            <person name="Qu X."/>
        </authorList>
    </citation>
    <scope>NUCLEOTIDE SEQUENCE [LARGE SCALE GENOMIC DNA]</scope>
    <source>
        <strain evidence="1 2">170</strain>
    </source>
</reference>
<accession>K7ABB4</accession>
<dbReference type="HOGENOM" id="CLU_1365114_0_0_6"/>
<sequence>MMTLPMLAQGDDETRSRAMQNLKMIFEKTQAPSGFFVGLDDGKTFYSDGVDVQYSHNLHMVRKSGDLLYFGIKQLDLLKKQGEEVPQTWSAAIKNLADAFVHLWEQSGQFGQWVDVETGELLIGGSASGAIVPGALVLAADFFNDDSYLQVAKASARKYYNDFVRHGITTGGLGEILSAPDSEAAFALVESYVALLEKTG</sequence>
<evidence type="ECO:0000313" key="2">
    <source>
        <dbReference type="Proteomes" id="UP000011864"/>
    </source>
</evidence>
<protein>
    <submittedName>
        <fullName evidence="1">Uncharacterized protein</fullName>
    </submittedName>
</protein>
<organism evidence="1 2">
    <name type="scientific">Paraglaciecola psychrophila 170</name>
    <dbReference type="NCBI Taxonomy" id="1129794"/>
    <lineage>
        <taxon>Bacteria</taxon>
        <taxon>Pseudomonadati</taxon>
        <taxon>Pseudomonadota</taxon>
        <taxon>Gammaproteobacteria</taxon>
        <taxon>Alteromonadales</taxon>
        <taxon>Alteromonadaceae</taxon>
        <taxon>Paraglaciecola</taxon>
    </lineage>
</organism>
<dbReference type="OrthoDB" id="1381994at2"/>
<dbReference type="STRING" id="1129794.C427_2335"/>
<keyword evidence="2" id="KW-1185">Reference proteome</keyword>
<evidence type="ECO:0000313" key="1">
    <source>
        <dbReference type="EMBL" id="AGH44444.1"/>
    </source>
</evidence>
<dbReference type="KEGG" id="gps:C427_2335"/>
<proteinExistence type="predicted"/>